<dbReference type="Pfam" id="PF07691">
    <property type="entry name" value="PA14"/>
    <property type="match status" value="1"/>
</dbReference>
<dbReference type="PROSITE" id="PS51820">
    <property type="entry name" value="PA14"/>
    <property type="match status" value="1"/>
</dbReference>
<dbReference type="AlphaFoldDB" id="A0A7X9X9E5"/>
<dbReference type="SUPFAM" id="SSF56988">
    <property type="entry name" value="Anthrax protective antigen"/>
    <property type="match status" value="1"/>
</dbReference>
<evidence type="ECO:0000256" key="2">
    <source>
        <dbReference type="SAM" id="SignalP"/>
    </source>
</evidence>
<evidence type="ECO:0000313" key="4">
    <source>
        <dbReference type="EMBL" id="NME68787.1"/>
    </source>
</evidence>
<keyword evidence="2" id="KW-0732">Signal</keyword>
<dbReference type="RefSeq" id="WP_169657079.1">
    <property type="nucleotide sequence ID" value="NZ_JABANE010000029.1"/>
</dbReference>
<feature type="chain" id="PRO_5031374304" evidence="2">
    <location>
        <begin position="34"/>
        <end position="785"/>
    </location>
</feature>
<sequence length="785" mass="87958">MILFTKLSNLRRYFKSFLLSIGLCLLASSLVHSNETITVSSMEELWATTTLSDQNVVMTPGTYVVDKTNMYSRPDEYKWGGTVIRVMGSNNTYDFTGVKIEVNFDAFFDNAPKAEIVNFHNTGNNNVFRNLEMEDIIADVEGLDCSVFGGALGVMYDGDDNLIEGFKLTIRGSYPYGYGDIFGKGGTCNQIGHCKHSGYLVRGNRNHLLNCELYSFAYGHGIFVQGGHDAVIEGCYIEGEVRTTDDIYDEIGTGSPADEVYQQWGYFRTANDCNENNNNEANPVEGFKELGLERGWRFSCQEDGIRAYNTGRVWDAERNVLSDSERKTENMTVLNCTVKNFRSGVVITHASGKKYAENCVSIGCETAYSMGSGMAVNCKGDATNGPLIVHEYSNDRNGYATLELLRSEVEEETGVYNNMLAWLSGSNHNISIKYAEGHEYTAEDAPDLDILVAGVRTGWRHVYGTRDYAVTNSIVRNYTHYPFVLGDKSSDNKYITWGELMDQGSNNIMLDGVPDTDCGGDVIAPITIENEEELIKGINYHYYEGAFVVLPEFETLTPKKSATIDAITLQVKDNAERFAFEFEGYFKVEEAGPYRFNLASSDGAKLYINEELVIDNSGRHDLVELDNTVCLEAGYYAVKIEYFQYQNIDFLSVTKEGLNDEGPQFIDFYAKEITEEDDDDDDDDDDGDKDKDDDGIVNSVFDQESYDNFVSPNPVAHQLNITVPAELLNQQIVLSVVDINGRTIEQTSFTGKEHTSIDMSDKTQGIYFIRLISNEKVYINRVIKK</sequence>
<keyword evidence="5" id="KW-1185">Reference proteome</keyword>
<dbReference type="InterPro" id="IPR011658">
    <property type="entry name" value="PA14_dom"/>
</dbReference>
<dbReference type="NCBIfam" id="TIGR04183">
    <property type="entry name" value="Por_Secre_tail"/>
    <property type="match status" value="1"/>
</dbReference>
<dbReference type="InterPro" id="IPR037524">
    <property type="entry name" value="PA14/GLEYA"/>
</dbReference>
<name>A0A7X9X9E5_9BACT</name>
<evidence type="ECO:0000256" key="1">
    <source>
        <dbReference type="SAM" id="MobiDB-lite"/>
    </source>
</evidence>
<evidence type="ECO:0000313" key="5">
    <source>
        <dbReference type="Proteomes" id="UP000576082"/>
    </source>
</evidence>
<feature type="signal peptide" evidence="2">
    <location>
        <begin position="1"/>
        <end position="33"/>
    </location>
</feature>
<dbReference type="SMART" id="SM00758">
    <property type="entry name" value="PA14"/>
    <property type="match status" value="1"/>
</dbReference>
<feature type="domain" description="PA14" evidence="3">
    <location>
        <begin position="533"/>
        <end position="671"/>
    </location>
</feature>
<dbReference type="Proteomes" id="UP000576082">
    <property type="component" value="Unassembled WGS sequence"/>
</dbReference>
<dbReference type="Gene3D" id="3.90.182.10">
    <property type="entry name" value="Toxin - Anthrax Protective Antigen,domain 1"/>
    <property type="match status" value="1"/>
</dbReference>
<proteinExistence type="predicted"/>
<dbReference type="SUPFAM" id="SSF51126">
    <property type="entry name" value="Pectin lyase-like"/>
    <property type="match status" value="1"/>
</dbReference>
<protein>
    <submittedName>
        <fullName evidence="4">T9SS type A sorting domain-containing protein</fullName>
    </submittedName>
</protein>
<feature type="region of interest" description="Disordered" evidence="1">
    <location>
        <begin position="673"/>
        <end position="696"/>
    </location>
</feature>
<organism evidence="4 5">
    <name type="scientific">Flammeovirga aprica JL-4</name>
    <dbReference type="NCBI Taxonomy" id="694437"/>
    <lineage>
        <taxon>Bacteria</taxon>
        <taxon>Pseudomonadati</taxon>
        <taxon>Bacteroidota</taxon>
        <taxon>Cytophagia</taxon>
        <taxon>Cytophagales</taxon>
        <taxon>Flammeovirgaceae</taxon>
        <taxon>Flammeovirga</taxon>
    </lineage>
</organism>
<comment type="caution">
    <text evidence="4">The sequence shown here is derived from an EMBL/GenBank/DDBJ whole genome shotgun (WGS) entry which is preliminary data.</text>
</comment>
<evidence type="ECO:0000259" key="3">
    <source>
        <dbReference type="PROSITE" id="PS51820"/>
    </source>
</evidence>
<gene>
    <name evidence="4" type="ORF">HHU12_12515</name>
</gene>
<dbReference type="EMBL" id="JABANE010000029">
    <property type="protein sequence ID" value="NME68787.1"/>
    <property type="molecule type" value="Genomic_DNA"/>
</dbReference>
<reference evidence="4 5" key="1">
    <citation type="submission" date="2020-04" db="EMBL/GenBank/DDBJ databases">
        <title>Flammeovirga sp. SR4, a novel species isolated from seawater.</title>
        <authorList>
            <person name="Wang X."/>
        </authorList>
    </citation>
    <scope>NUCLEOTIDE SEQUENCE [LARGE SCALE GENOMIC DNA]</scope>
    <source>
        <strain evidence="4 5">ATCC 23126</strain>
    </source>
</reference>
<dbReference type="InterPro" id="IPR011050">
    <property type="entry name" value="Pectin_lyase_fold/virulence"/>
</dbReference>
<accession>A0A7X9X9E5</accession>
<feature type="compositionally biased region" description="Acidic residues" evidence="1">
    <location>
        <begin position="674"/>
        <end position="687"/>
    </location>
</feature>
<dbReference type="InterPro" id="IPR026444">
    <property type="entry name" value="Secre_tail"/>
</dbReference>
<dbReference type="Pfam" id="PF18962">
    <property type="entry name" value="Por_Secre_tail"/>
    <property type="match status" value="1"/>
</dbReference>